<evidence type="ECO:0000256" key="2">
    <source>
        <dbReference type="SAM" id="MobiDB-lite"/>
    </source>
</evidence>
<dbReference type="AlphaFoldDB" id="A0A2P5HL92"/>
<name>A0A2P5HL92_DIAHE</name>
<dbReference type="Proteomes" id="UP000094444">
    <property type="component" value="Unassembled WGS sequence"/>
</dbReference>
<evidence type="ECO:0000256" key="1">
    <source>
        <dbReference type="SAM" id="Coils"/>
    </source>
</evidence>
<organism evidence="3 4">
    <name type="scientific">Diaporthe helianthi</name>
    <dbReference type="NCBI Taxonomy" id="158607"/>
    <lineage>
        <taxon>Eukaryota</taxon>
        <taxon>Fungi</taxon>
        <taxon>Dikarya</taxon>
        <taxon>Ascomycota</taxon>
        <taxon>Pezizomycotina</taxon>
        <taxon>Sordariomycetes</taxon>
        <taxon>Sordariomycetidae</taxon>
        <taxon>Diaporthales</taxon>
        <taxon>Diaporthaceae</taxon>
        <taxon>Diaporthe</taxon>
    </lineage>
</organism>
<keyword evidence="4" id="KW-1185">Reference proteome</keyword>
<dbReference type="EMBL" id="MAVT02001406">
    <property type="protein sequence ID" value="POS71017.1"/>
    <property type="molecule type" value="Genomic_DNA"/>
</dbReference>
<sequence length="194" mass="21006">MPSASRRACDNRRMRQEALAEQAQGATGGDSAMDSDIVDQEDDNQCSNRRHRRNSSSVDGDNLNGLVALDMNPDVSNLVRGASQMIGSGEQDGTSMAIAAATATSPVDALNLLAASSAMANVRSERAGRHAAHAASELERLERRVAHLELELRLQVVTDRVSRLEDVVIRLVSILRNTTIDTTEVEDMLQNLNI</sequence>
<feature type="coiled-coil region" evidence="1">
    <location>
        <begin position="131"/>
        <end position="158"/>
    </location>
</feature>
<accession>A0A2P5HL92</accession>
<reference evidence="3" key="1">
    <citation type="submission" date="2017-09" db="EMBL/GenBank/DDBJ databases">
        <title>Polyketide synthases of a Diaporthe helianthi virulent isolate.</title>
        <authorList>
            <person name="Baroncelli R."/>
        </authorList>
    </citation>
    <scope>NUCLEOTIDE SEQUENCE [LARGE SCALE GENOMIC DNA]</scope>
    <source>
        <strain evidence="3">7/96</strain>
    </source>
</reference>
<evidence type="ECO:0000313" key="4">
    <source>
        <dbReference type="Proteomes" id="UP000094444"/>
    </source>
</evidence>
<dbReference type="InParanoid" id="A0A2P5HL92"/>
<comment type="caution">
    <text evidence="3">The sequence shown here is derived from an EMBL/GenBank/DDBJ whole genome shotgun (WGS) entry which is preliminary data.</text>
</comment>
<protein>
    <submittedName>
        <fullName evidence="3">Uncharacterized protein</fullName>
    </submittedName>
</protein>
<keyword evidence="1" id="KW-0175">Coiled coil</keyword>
<evidence type="ECO:0000313" key="3">
    <source>
        <dbReference type="EMBL" id="POS71017.1"/>
    </source>
</evidence>
<dbReference type="OrthoDB" id="5244258at2759"/>
<feature type="region of interest" description="Disordered" evidence="2">
    <location>
        <begin position="1"/>
        <end position="65"/>
    </location>
</feature>
<feature type="compositionally biased region" description="Basic and acidic residues" evidence="2">
    <location>
        <begin position="7"/>
        <end position="18"/>
    </location>
</feature>
<proteinExistence type="predicted"/>
<gene>
    <name evidence="3" type="ORF">DHEL01_v210592</name>
</gene>